<comment type="similarity">
    <text evidence="1 5">Belongs to the peptidase S41A family.</text>
</comment>
<dbReference type="PROSITE" id="PS50106">
    <property type="entry name" value="PDZ"/>
    <property type="match status" value="1"/>
</dbReference>
<dbReference type="KEGG" id="dgi:Desgi_1026"/>
<dbReference type="MEROPS" id="S41.004"/>
<organism evidence="7 8">
    <name type="scientific">Desulfoscipio gibsoniae DSM 7213</name>
    <dbReference type="NCBI Taxonomy" id="767817"/>
    <lineage>
        <taxon>Bacteria</taxon>
        <taxon>Bacillati</taxon>
        <taxon>Bacillota</taxon>
        <taxon>Clostridia</taxon>
        <taxon>Eubacteriales</taxon>
        <taxon>Desulfallaceae</taxon>
        <taxon>Desulfoscipio</taxon>
    </lineage>
</organism>
<dbReference type="SUPFAM" id="SSF52096">
    <property type="entry name" value="ClpP/crotonase"/>
    <property type="match status" value="1"/>
</dbReference>
<evidence type="ECO:0000256" key="3">
    <source>
        <dbReference type="ARBA" id="ARBA00022801"/>
    </source>
</evidence>
<dbReference type="STRING" id="767817.Desgi_1026"/>
<proteinExistence type="inferred from homology"/>
<dbReference type="CDD" id="cd06782">
    <property type="entry name" value="cpPDZ_CPP-like"/>
    <property type="match status" value="1"/>
</dbReference>
<evidence type="ECO:0000256" key="4">
    <source>
        <dbReference type="ARBA" id="ARBA00022825"/>
    </source>
</evidence>
<dbReference type="PANTHER" id="PTHR32060:SF30">
    <property type="entry name" value="CARBOXY-TERMINAL PROCESSING PROTEASE CTPA"/>
    <property type="match status" value="1"/>
</dbReference>
<dbReference type="InterPro" id="IPR004447">
    <property type="entry name" value="Peptidase_S41A"/>
</dbReference>
<dbReference type="GO" id="GO:0004175">
    <property type="term" value="F:endopeptidase activity"/>
    <property type="evidence" value="ECO:0007669"/>
    <property type="project" value="TreeGrafter"/>
</dbReference>
<dbReference type="PANTHER" id="PTHR32060">
    <property type="entry name" value="TAIL-SPECIFIC PROTEASE"/>
    <property type="match status" value="1"/>
</dbReference>
<gene>
    <name evidence="7" type="ORF">Desgi_1026</name>
</gene>
<dbReference type="InterPro" id="IPR041489">
    <property type="entry name" value="PDZ_6"/>
</dbReference>
<dbReference type="SUPFAM" id="SSF50156">
    <property type="entry name" value="PDZ domain-like"/>
    <property type="match status" value="1"/>
</dbReference>
<dbReference type="InterPro" id="IPR055210">
    <property type="entry name" value="CtpA/B_N"/>
</dbReference>
<dbReference type="InterPro" id="IPR029045">
    <property type="entry name" value="ClpP/crotonase-like_dom_sf"/>
</dbReference>
<evidence type="ECO:0000256" key="2">
    <source>
        <dbReference type="ARBA" id="ARBA00022670"/>
    </source>
</evidence>
<dbReference type="NCBIfam" id="TIGR00225">
    <property type="entry name" value="prc"/>
    <property type="match status" value="1"/>
</dbReference>
<dbReference type="InterPro" id="IPR005151">
    <property type="entry name" value="Tail-specific_protease"/>
</dbReference>
<dbReference type="Gene3D" id="2.30.42.10">
    <property type="match status" value="1"/>
</dbReference>
<dbReference type="GO" id="GO:0007165">
    <property type="term" value="P:signal transduction"/>
    <property type="evidence" value="ECO:0007669"/>
    <property type="project" value="TreeGrafter"/>
</dbReference>
<dbReference type="InterPro" id="IPR036034">
    <property type="entry name" value="PDZ_sf"/>
</dbReference>
<dbReference type="FunFam" id="2.30.42.10:FF:000063">
    <property type="entry name" value="Peptidase, S41 family"/>
    <property type="match status" value="1"/>
</dbReference>
<protein>
    <submittedName>
        <fullName evidence="7">C-terminal processing peptidase</fullName>
    </submittedName>
</protein>
<dbReference type="GO" id="GO:0006508">
    <property type="term" value="P:proteolysis"/>
    <property type="evidence" value="ECO:0007669"/>
    <property type="project" value="UniProtKB-KW"/>
</dbReference>
<dbReference type="GO" id="GO:0030288">
    <property type="term" value="C:outer membrane-bounded periplasmic space"/>
    <property type="evidence" value="ECO:0007669"/>
    <property type="project" value="TreeGrafter"/>
</dbReference>
<keyword evidence="4 5" id="KW-0720">Serine protease</keyword>
<dbReference type="EMBL" id="CP003273">
    <property type="protein sequence ID" value="AGL00560.1"/>
    <property type="molecule type" value="Genomic_DNA"/>
</dbReference>
<name>R4KJ84_9FIRM</name>
<dbReference type="InterPro" id="IPR001478">
    <property type="entry name" value="PDZ"/>
</dbReference>
<evidence type="ECO:0000259" key="6">
    <source>
        <dbReference type="PROSITE" id="PS50106"/>
    </source>
</evidence>
<keyword evidence="8" id="KW-1185">Reference proteome</keyword>
<dbReference type="Pfam" id="PF22694">
    <property type="entry name" value="CtpB_N-like"/>
    <property type="match status" value="1"/>
</dbReference>
<dbReference type="GO" id="GO:0008236">
    <property type="term" value="F:serine-type peptidase activity"/>
    <property type="evidence" value="ECO:0007669"/>
    <property type="project" value="UniProtKB-KW"/>
</dbReference>
<dbReference type="AlphaFoldDB" id="R4KJ84"/>
<keyword evidence="3 5" id="KW-0378">Hydrolase</keyword>
<sequence>MMGGHGIHGDGFKKKVLGTVLVLIFFAFLVAAVRIIGTDYNQLGNFIKVFTLIRTQCIEEINTSTLVDGTIRGMVNALGDPYSVYLDAETFKQLMDEQIHGSFGGLGLVVGVKDGLLTVMQVYEDTPAYVNGVQASDRIIKINDRDVRGIDLETAGELMRGPVGTQIELYVLREGRHEPVQFEITREEIIIPTVESKMLSDSRIGYIMISNFTEKTPNEMLQTLAGLLDQGMRGIILDLRDNPGGELVATTQVADNFVPKGPIVYIDYRSGGKDVKNADDSYLQLPLAVLINEYSASAAEILAGAIRDTETGVLVGTTTFGKGIVQTLFPLDNGAGLKLTTARYLTPNKNDIHNKGIQPDIVVINRDDLPGDEQLDRAVQLMKEMINS</sequence>
<evidence type="ECO:0000313" key="7">
    <source>
        <dbReference type="EMBL" id="AGL00560.1"/>
    </source>
</evidence>
<dbReference type="Gene3D" id="3.30.750.44">
    <property type="match status" value="1"/>
</dbReference>
<feature type="domain" description="PDZ" evidence="6">
    <location>
        <begin position="104"/>
        <end position="160"/>
    </location>
</feature>
<reference evidence="7 8" key="1">
    <citation type="submission" date="2012-01" db="EMBL/GenBank/DDBJ databases">
        <title>Complete sequence of Desulfotomaculum gibsoniae DSM 7213.</title>
        <authorList>
            <consortium name="US DOE Joint Genome Institute"/>
            <person name="Lucas S."/>
            <person name="Han J."/>
            <person name="Lapidus A."/>
            <person name="Cheng J.-F."/>
            <person name="Goodwin L."/>
            <person name="Pitluck S."/>
            <person name="Peters L."/>
            <person name="Ovchinnikova G."/>
            <person name="Teshima H."/>
            <person name="Detter J.C."/>
            <person name="Han C."/>
            <person name="Tapia R."/>
            <person name="Land M."/>
            <person name="Hauser L."/>
            <person name="Kyrpides N."/>
            <person name="Ivanova N."/>
            <person name="Pagani I."/>
            <person name="Parshina S."/>
            <person name="Plugge C."/>
            <person name="Muyzer G."/>
            <person name="Kuever J."/>
            <person name="Ivanova A."/>
            <person name="Nazina T."/>
            <person name="Klenk H.-P."/>
            <person name="Brambilla E."/>
            <person name="Spring S."/>
            <person name="Stams A.F."/>
            <person name="Woyke T."/>
        </authorList>
    </citation>
    <scope>NUCLEOTIDE SEQUENCE [LARGE SCALE GENOMIC DNA]</scope>
    <source>
        <strain evidence="7 8">DSM 7213</strain>
    </source>
</reference>
<accession>R4KJ84</accession>
<evidence type="ECO:0000313" key="8">
    <source>
        <dbReference type="Proteomes" id="UP000013520"/>
    </source>
</evidence>
<dbReference type="SMART" id="SM00245">
    <property type="entry name" value="TSPc"/>
    <property type="match status" value="1"/>
</dbReference>
<evidence type="ECO:0000256" key="5">
    <source>
        <dbReference type="RuleBase" id="RU004404"/>
    </source>
</evidence>
<keyword evidence="2 5" id="KW-0645">Protease</keyword>
<dbReference type="Gene3D" id="3.90.226.10">
    <property type="entry name" value="2-enoyl-CoA Hydratase, Chain A, domain 1"/>
    <property type="match status" value="1"/>
</dbReference>
<dbReference type="Proteomes" id="UP000013520">
    <property type="component" value="Chromosome"/>
</dbReference>
<dbReference type="SMART" id="SM00228">
    <property type="entry name" value="PDZ"/>
    <property type="match status" value="1"/>
</dbReference>
<dbReference type="RefSeq" id="WP_006521220.1">
    <property type="nucleotide sequence ID" value="NC_021184.1"/>
</dbReference>
<evidence type="ECO:0000256" key="1">
    <source>
        <dbReference type="ARBA" id="ARBA00009179"/>
    </source>
</evidence>
<dbReference type="HOGENOM" id="CLU_017295_3_2_9"/>
<dbReference type="CDD" id="cd07560">
    <property type="entry name" value="Peptidase_S41_CPP"/>
    <property type="match status" value="1"/>
</dbReference>
<dbReference type="Pfam" id="PF17820">
    <property type="entry name" value="PDZ_6"/>
    <property type="match status" value="1"/>
</dbReference>
<dbReference type="eggNOG" id="COG0793">
    <property type="taxonomic scope" value="Bacteria"/>
</dbReference>
<dbReference type="Pfam" id="PF03572">
    <property type="entry name" value="Peptidase_S41"/>
    <property type="match status" value="1"/>
</dbReference>